<organism evidence="1 2">
    <name type="scientific">Haloferax mucosum ATCC BAA-1512</name>
    <dbReference type="NCBI Taxonomy" id="662479"/>
    <lineage>
        <taxon>Archaea</taxon>
        <taxon>Methanobacteriati</taxon>
        <taxon>Methanobacteriota</taxon>
        <taxon>Stenosarchaea group</taxon>
        <taxon>Halobacteria</taxon>
        <taxon>Halobacteriales</taxon>
        <taxon>Haloferacaceae</taxon>
        <taxon>Haloferax</taxon>
    </lineage>
</organism>
<keyword evidence="1" id="KW-0540">Nuclease</keyword>
<dbReference type="RefSeq" id="WP_008321877.1">
    <property type="nucleotide sequence ID" value="NZ_AOLN01000019.1"/>
</dbReference>
<evidence type="ECO:0000313" key="1">
    <source>
        <dbReference type="EMBL" id="ELZ90401.1"/>
    </source>
</evidence>
<dbReference type="InterPro" id="IPR019072">
    <property type="entry name" value="Restrct_endonuc_II_XamI"/>
</dbReference>
<evidence type="ECO:0000313" key="2">
    <source>
        <dbReference type="Proteomes" id="UP000011550"/>
    </source>
</evidence>
<dbReference type="PATRIC" id="fig|662479.7.peg.3455"/>
<name>M0I108_9EURY</name>
<reference evidence="1 2" key="1">
    <citation type="journal article" date="2014" name="PLoS Genet.">
        <title>Phylogenetically driven sequencing of extremely halophilic archaea reveals strategies for static and dynamic osmo-response.</title>
        <authorList>
            <person name="Becker E.A."/>
            <person name="Seitzer P.M."/>
            <person name="Tritt A."/>
            <person name="Larsen D."/>
            <person name="Krusor M."/>
            <person name="Yao A.I."/>
            <person name="Wu D."/>
            <person name="Madern D."/>
            <person name="Eisen J.A."/>
            <person name="Darling A.E."/>
            <person name="Facciotti M.T."/>
        </authorList>
    </citation>
    <scope>NUCLEOTIDE SEQUENCE [LARGE SCALE GENOMIC DNA]</scope>
    <source>
        <strain evidence="1 2">ATCC BAA-1512</strain>
    </source>
</reference>
<dbReference type="GO" id="GO:0003677">
    <property type="term" value="F:DNA binding"/>
    <property type="evidence" value="ECO:0007669"/>
    <property type="project" value="InterPro"/>
</dbReference>
<proteinExistence type="predicted"/>
<gene>
    <name evidence="1" type="ORF">C440_17021</name>
</gene>
<comment type="caution">
    <text evidence="1">The sequence shown here is derived from an EMBL/GenBank/DDBJ whole genome shotgun (WGS) entry which is preliminary data.</text>
</comment>
<protein>
    <submittedName>
        <fullName evidence="1">Xami restriction endonuclease</fullName>
    </submittedName>
</protein>
<dbReference type="Proteomes" id="UP000011550">
    <property type="component" value="Unassembled WGS sequence"/>
</dbReference>
<keyword evidence="1" id="KW-0255">Endonuclease</keyword>
<dbReference type="GO" id="GO:0009036">
    <property type="term" value="F:type II site-specific deoxyribonuclease activity"/>
    <property type="evidence" value="ECO:0007669"/>
    <property type="project" value="InterPro"/>
</dbReference>
<dbReference type="Pfam" id="PF09572">
    <property type="entry name" value="RE_XamI"/>
    <property type="match status" value="1"/>
</dbReference>
<dbReference type="AlphaFoldDB" id="M0I108"/>
<dbReference type="EMBL" id="AOLN01000019">
    <property type="protein sequence ID" value="ELZ90401.1"/>
    <property type="molecule type" value="Genomic_DNA"/>
</dbReference>
<dbReference type="GO" id="GO:0009307">
    <property type="term" value="P:DNA restriction-modification system"/>
    <property type="evidence" value="ECO:0007669"/>
    <property type="project" value="InterPro"/>
</dbReference>
<sequence>MQLADGETIADVVKESQQLEEEIFLNQIREFYDDELKKNKELYDFVADHTNNFRDFDAEIIRQEPNVVKILRYLVKPPISQMKFGQFNGVGSTTNYEDDDPSTPAKDTAEAMARFMEQNMDERKVPWLYNNDDADAFIDVSRDWTCDIIAQSEANTRYRNWRKDVQEDKVSEAMKGAGLRHVSRSSTISDIDDLPAGTFVSETKVACPGDDQKADFVARPAKDEILFLEAKAIGVKIDSYKRIKEIRNKGSDWRAGFPNARVGAAVAGWIPDSQIETLLGDDIEVFWEHRLESLQDYLQSMM</sequence>
<accession>M0I108</accession>
<keyword evidence="2" id="KW-1185">Reference proteome</keyword>
<keyword evidence="1" id="KW-0378">Hydrolase</keyword>